<dbReference type="AlphaFoldDB" id="A0A369I4J7"/>
<sequence>MEYLVKDEKLELKYQPGKGAWTYHIQIPNTKHIVGKWGSMKVSGTIDNYKIESINLAKLGDQDKLISINDKIRKAINKSGGDTVTVTLYLLTSKEQITEKDVLETFKDSGVLNAFKKLTEDERNEIIKKIASLKSEDKKIKMILKYIDQLSIRND</sequence>
<dbReference type="OrthoDB" id="8246703at2"/>
<evidence type="ECO:0000313" key="1">
    <source>
        <dbReference type="EMBL" id="RDB02443.1"/>
    </source>
</evidence>
<gene>
    <name evidence="1" type="ORF">DVG78_28780</name>
</gene>
<protein>
    <submittedName>
        <fullName evidence="1">DUF1905 domain-containing protein</fullName>
    </submittedName>
</protein>
<dbReference type="Pfam" id="PF08922">
    <property type="entry name" value="DUF1905"/>
    <property type="match status" value="1"/>
</dbReference>
<organism evidence="1 2">
    <name type="scientific">Runella aurantiaca</name>
    <dbReference type="NCBI Taxonomy" id="2282308"/>
    <lineage>
        <taxon>Bacteria</taxon>
        <taxon>Pseudomonadati</taxon>
        <taxon>Bacteroidota</taxon>
        <taxon>Cytophagia</taxon>
        <taxon>Cytophagales</taxon>
        <taxon>Spirosomataceae</taxon>
        <taxon>Runella</taxon>
    </lineage>
</organism>
<reference evidence="1 2" key="1">
    <citation type="submission" date="2018-07" db="EMBL/GenBank/DDBJ databases">
        <title>Genome analysis of Runella aurantiaca.</title>
        <authorList>
            <person name="Yang X."/>
        </authorList>
    </citation>
    <scope>NUCLEOTIDE SEQUENCE [LARGE SCALE GENOMIC DNA]</scope>
    <source>
        <strain evidence="1 2">YX9</strain>
    </source>
</reference>
<dbReference type="Proteomes" id="UP000253141">
    <property type="component" value="Unassembled WGS sequence"/>
</dbReference>
<dbReference type="InterPro" id="IPR037079">
    <property type="entry name" value="AF2212/PG0164-like_sf"/>
</dbReference>
<dbReference type="SUPFAM" id="SSF141694">
    <property type="entry name" value="AF2212/PG0164-like"/>
    <property type="match status" value="1"/>
</dbReference>
<keyword evidence="2" id="KW-1185">Reference proteome</keyword>
<dbReference type="Gene3D" id="2.40.30.100">
    <property type="entry name" value="AF2212/PG0164-like"/>
    <property type="match status" value="1"/>
</dbReference>
<evidence type="ECO:0000313" key="2">
    <source>
        <dbReference type="Proteomes" id="UP000253141"/>
    </source>
</evidence>
<name>A0A369I4J7_9BACT</name>
<comment type="caution">
    <text evidence="1">The sequence shown here is derived from an EMBL/GenBank/DDBJ whole genome shotgun (WGS) entry which is preliminary data.</text>
</comment>
<dbReference type="InterPro" id="IPR015018">
    <property type="entry name" value="DUF1905"/>
</dbReference>
<dbReference type="RefSeq" id="WP_114464470.1">
    <property type="nucleotide sequence ID" value="NZ_QPIW01000043.1"/>
</dbReference>
<proteinExistence type="predicted"/>
<dbReference type="EMBL" id="QPIW01000043">
    <property type="protein sequence ID" value="RDB02443.1"/>
    <property type="molecule type" value="Genomic_DNA"/>
</dbReference>
<accession>A0A369I4J7</accession>